<name>A0A2H0TRR7_9BACT</name>
<dbReference type="AlphaFoldDB" id="A0A2H0TRR7"/>
<reference evidence="2" key="1">
    <citation type="submission" date="2017-09" db="EMBL/GenBank/DDBJ databases">
        <title>Depth-based differentiation of microbial function through sediment-hosted aquifers and enrichment of novel symbionts in the deep terrestrial subsurface.</title>
        <authorList>
            <person name="Probst A.J."/>
            <person name="Ladd B."/>
            <person name="Jarett J.K."/>
            <person name="Geller-Mcgrath D.E."/>
            <person name="Sieber C.M.K."/>
            <person name="Emerson J.B."/>
            <person name="Anantharaman K."/>
            <person name="Thomas B.C."/>
            <person name="Malmstrom R."/>
            <person name="Stieglmeier M."/>
            <person name="Klingl A."/>
            <person name="Woyke T."/>
            <person name="Ryan C.M."/>
            <person name="Banfield J.F."/>
        </authorList>
    </citation>
    <scope>NUCLEOTIDE SEQUENCE [LARGE SCALE GENOMIC DNA]</scope>
</reference>
<accession>A0A2H0TRR7</accession>
<organism evidence="1 2">
    <name type="scientific">Candidatus Magasanikbacteria bacterium CG10_big_fil_rev_8_21_14_0_10_47_10</name>
    <dbReference type="NCBI Taxonomy" id="1974652"/>
    <lineage>
        <taxon>Bacteria</taxon>
        <taxon>Candidatus Magasanikiibacteriota</taxon>
    </lineage>
</organism>
<dbReference type="Proteomes" id="UP000230154">
    <property type="component" value="Unassembled WGS sequence"/>
</dbReference>
<gene>
    <name evidence="1" type="ORF">COU35_00475</name>
</gene>
<dbReference type="CDD" id="cd22784">
    <property type="entry name" value="DPBB_MltA_YuiC-like"/>
    <property type="match status" value="1"/>
</dbReference>
<comment type="caution">
    <text evidence="1">The sequence shown here is derived from an EMBL/GenBank/DDBJ whole genome shotgun (WGS) entry which is preliminary data.</text>
</comment>
<sequence length="190" mass="21240">MKKMIHVGMQKTIIVGLTLALVGVFTMPQMADASFAQDLKDKYDAFFLEKIEKKEKSFPVSEDRKPVRTMTVYATSYSSDPNQTDSTPCIDASGIDICERAKQLGEADTIAANFLPKGTKVRFPEMYGNKVFTVTDRMNSRYNYANIGYYRIDFYSAVIGEDGEIDMDASRQAARNFGFKKAIAMDVLGA</sequence>
<protein>
    <submittedName>
        <fullName evidence="1">Uncharacterized protein</fullName>
    </submittedName>
</protein>
<evidence type="ECO:0000313" key="2">
    <source>
        <dbReference type="Proteomes" id="UP000230154"/>
    </source>
</evidence>
<proteinExistence type="predicted"/>
<evidence type="ECO:0000313" key="1">
    <source>
        <dbReference type="EMBL" id="PIR74845.1"/>
    </source>
</evidence>
<dbReference type="EMBL" id="PFCB01000003">
    <property type="protein sequence ID" value="PIR74845.1"/>
    <property type="molecule type" value="Genomic_DNA"/>
</dbReference>